<dbReference type="InterPro" id="IPR003961">
    <property type="entry name" value="FN3_dom"/>
</dbReference>
<feature type="domain" description="Fibronectin type-III" evidence="10">
    <location>
        <begin position="113"/>
        <end position="212"/>
    </location>
</feature>
<keyword evidence="12" id="KW-1185">Reference proteome</keyword>
<evidence type="ECO:0000256" key="3">
    <source>
        <dbReference type="ARBA" id="ARBA00022729"/>
    </source>
</evidence>
<feature type="signal peptide" evidence="9">
    <location>
        <begin position="1"/>
        <end position="17"/>
    </location>
</feature>
<protein>
    <recommendedName>
        <fullName evidence="10">Fibronectin type-III domain-containing protein</fullName>
    </recommendedName>
</protein>
<dbReference type="InterPro" id="IPR013783">
    <property type="entry name" value="Ig-like_fold"/>
</dbReference>
<dbReference type="InterPro" id="IPR036116">
    <property type="entry name" value="FN3_sf"/>
</dbReference>
<dbReference type="GO" id="GO:0016020">
    <property type="term" value="C:membrane"/>
    <property type="evidence" value="ECO:0007669"/>
    <property type="project" value="UniProtKB-SubCell"/>
</dbReference>
<keyword evidence="4 8" id="KW-1133">Transmembrane helix</keyword>
<feature type="chain" id="PRO_5044853674" description="Fibronectin type-III domain-containing protein" evidence="9">
    <location>
        <begin position="18"/>
        <end position="600"/>
    </location>
</feature>
<keyword evidence="6" id="KW-0675">Receptor</keyword>
<reference evidence="11 12" key="1">
    <citation type="submission" date="2024-06" db="EMBL/GenBank/DDBJ databases">
        <authorList>
            <person name="Pan Q."/>
            <person name="Wen M."/>
            <person name="Jouanno E."/>
            <person name="Zahm M."/>
            <person name="Klopp C."/>
            <person name="Cabau C."/>
            <person name="Louis A."/>
            <person name="Berthelot C."/>
            <person name="Parey E."/>
            <person name="Roest Crollius H."/>
            <person name="Montfort J."/>
            <person name="Robinson-Rechavi M."/>
            <person name="Bouchez O."/>
            <person name="Lampietro C."/>
            <person name="Lopez Roques C."/>
            <person name="Donnadieu C."/>
            <person name="Postlethwait J."/>
            <person name="Bobe J."/>
            <person name="Verreycken H."/>
            <person name="Guiguen Y."/>
        </authorList>
    </citation>
    <scope>NUCLEOTIDE SEQUENCE [LARGE SCALE GENOMIC DNA]</scope>
    <source>
        <strain evidence="11">Up_M1</strain>
        <tissue evidence="11">Testis</tissue>
    </source>
</reference>
<dbReference type="PROSITE" id="PS50853">
    <property type="entry name" value="FN3"/>
    <property type="match status" value="1"/>
</dbReference>
<feature type="transmembrane region" description="Helical" evidence="8">
    <location>
        <begin position="216"/>
        <end position="238"/>
    </location>
</feature>
<evidence type="ECO:0000256" key="8">
    <source>
        <dbReference type="SAM" id="Phobius"/>
    </source>
</evidence>
<evidence type="ECO:0000256" key="5">
    <source>
        <dbReference type="ARBA" id="ARBA00023136"/>
    </source>
</evidence>
<comment type="subcellular location">
    <subcellularLocation>
        <location evidence="1">Membrane</location>
        <topology evidence="1">Single-pass type I membrane protein</topology>
    </subcellularLocation>
</comment>
<evidence type="ECO:0000256" key="6">
    <source>
        <dbReference type="ARBA" id="ARBA00023170"/>
    </source>
</evidence>
<evidence type="ECO:0000313" key="11">
    <source>
        <dbReference type="EMBL" id="KAL0992805.1"/>
    </source>
</evidence>
<accession>A0ABD0X1I8</accession>
<keyword evidence="2 8" id="KW-0812">Transmembrane</keyword>
<dbReference type="PANTHER" id="PTHR23037">
    <property type="entry name" value="CYTOKINE RECEPTOR"/>
    <property type="match status" value="1"/>
</dbReference>
<dbReference type="EMBL" id="JAGEUA010000003">
    <property type="protein sequence ID" value="KAL0992805.1"/>
    <property type="molecule type" value="Genomic_DNA"/>
</dbReference>
<organism evidence="11 12">
    <name type="scientific">Umbra pygmaea</name>
    <name type="common">Eastern mudminnow</name>
    <dbReference type="NCBI Taxonomy" id="75934"/>
    <lineage>
        <taxon>Eukaryota</taxon>
        <taxon>Metazoa</taxon>
        <taxon>Chordata</taxon>
        <taxon>Craniata</taxon>
        <taxon>Vertebrata</taxon>
        <taxon>Euteleostomi</taxon>
        <taxon>Actinopterygii</taxon>
        <taxon>Neopterygii</taxon>
        <taxon>Teleostei</taxon>
        <taxon>Protacanthopterygii</taxon>
        <taxon>Esociformes</taxon>
        <taxon>Umbridae</taxon>
        <taxon>Umbra</taxon>
    </lineage>
</organism>
<dbReference type="Proteomes" id="UP001557470">
    <property type="component" value="Unassembled WGS sequence"/>
</dbReference>
<dbReference type="SUPFAM" id="SSF49265">
    <property type="entry name" value="Fibronectin type III"/>
    <property type="match status" value="2"/>
</dbReference>
<evidence type="ECO:0000256" key="7">
    <source>
        <dbReference type="ARBA" id="ARBA00023180"/>
    </source>
</evidence>
<proteinExistence type="predicted"/>
<name>A0ABD0X1I8_UMBPY</name>
<dbReference type="Gene3D" id="2.60.40.10">
    <property type="entry name" value="Immunoglobulins"/>
    <property type="match status" value="2"/>
</dbReference>
<sequence>MHFIFLIIFTKLVIADGAIIAENLQCFNDYDSTMVCHITNKISDCNNYRILLETPYGRFNCNFKDEQSPSLDSKCRCSMDELSFVPGEIFTANLFSSRNLLSSRNISISDSIKPKPPTIQYVNLTKTRNFYVQWKTNYGDIKPFYNLNAEMSYGKKGEQHEVLQNISSPYRDIFGGDLEPNTNYSLKIRTYSDISHQFSDWSKEFDFTNPHSPQELFNMFIVFICIAVLIMTSFLFWWGVRLKAKWWDNIPKCSNPELFHMVSGDPKILNPPDIIFSHIYVDSSEMNTTEGKKWTDTNTMDVRWEKDIEVDCSSPLDYPKTYTNNQEPSKMPAIGPFQKLPPNQLMNETEGLGASCCFNNMTYSPSAPFNCLEVPPSETSSSLMQPLHLDPSRRSIEGDLLKHLHPQTFFGNAQPDFSVFTETPLLQTDFSYLSSDSASGASLTRKSAEDTSLTFGFTDRNVSAPHNVTGVNARCHSFSEVVGKDNGRRTDATMPLLTQSFQNVNCCEPLTYDMNPCNQSLTDPGSSLPPSEDDYQAFPSLGLDQFVPEQRAEADRLLNNSQTETPQSSTGNMEHGSPFIAALCTDRTMQIENDSCYHSV</sequence>
<evidence type="ECO:0000256" key="1">
    <source>
        <dbReference type="ARBA" id="ARBA00004479"/>
    </source>
</evidence>
<evidence type="ECO:0000256" key="2">
    <source>
        <dbReference type="ARBA" id="ARBA00022692"/>
    </source>
</evidence>
<evidence type="ECO:0000256" key="9">
    <source>
        <dbReference type="SAM" id="SignalP"/>
    </source>
</evidence>
<gene>
    <name evidence="11" type="ORF">UPYG_G00098690</name>
</gene>
<evidence type="ECO:0000313" key="12">
    <source>
        <dbReference type="Proteomes" id="UP001557470"/>
    </source>
</evidence>
<evidence type="ECO:0000259" key="10">
    <source>
        <dbReference type="PROSITE" id="PS50853"/>
    </source>
</evidence>
<comment type="caution">
    <text evidence="11">The sequence shown here is derived from an EMBL/GenBank/DDBJ whole genome shotgun (WGS) entry which is preliminary data.</text>
</comment>
<evidence type="ECO:0000256" key="4">
    <source>
        <dbReference type="ARBA" id="ARBA00022989"/>
    </source>
</evidence>
<dbReference type="PANTHER" id="PTHR23037:SF42">
    <property type="entry name" value="CYTOKINE RECEPTOR COMMON SUBUNIT GAMMA ISOFORM X1-RELATED"/>
    <property type="match status" value="1"/>
</dbReference>
<keyword evidence="7" id="KW-0325">Glycoprotein</keyword>
<keyword evidence="5 8" id="KW-0472">Membrane</keyword>
<keyword evidence="3 9" id="KW-0732">Signal</keyword>
<dbReference type="AlphaFoldDB" id="A0ABD0X1I8"/>